<dbReference type="AlphaFoldDB" id="A0A378T3S7"/>
<keyword evidence="1" id="KW-0812">Transmembrane</keyword>
<proteinExistence type="predicted"/>
<protein>
    <submittedName>
        <fullName evidence="2">Uncharacterized protein</fullName>
    </submittedName>
</protein>
<feature type="transmembrane region" description="Helical" evidence="1">
    <location>
        <begin position="5"/>
        <end position="22"/>
    </location>
</feature>
<accession>A0A378T3S7</accession>
<keyword evidence="1" id="KW-1133">Transmembrane helix</keyword>
<feature type="transmembrane region" description="Helical" evidence="1">
    <location>
        <begin position="61"/>
        <end position="88"/>
    </location>
</feature>
<organism evidence="2 3">
    <name type="scientific">Mycolicibacterium senegalense</name>
    <dbReference type="NCBI Taxonomy" id="1796"/>
    <lineage>
        <taxon>Bacteria</taxon>
        <taxon>Bacillati</taxon>
        <taxon>Actinomycetota</taxon>
        <taxon>Actinomycetes</taxon>
        <taxon>Mycobacteriales</taxon>
        <taxon>Mycobacteriaceae</taxon>
        <taxon>Mycolicibacterium</taxon>
    </lineage>
</organism>
<gene>
    <name evidence="2" type="ORF">NCTC4524_02202</name>
</gene>
<evidence type="ECO:0000256" key="1">
    <source>
        <dbReference type="SAM" id="Phobius"/>
    </source>
</evidence>
<reference evidence="2 3" key="1">
    <citation type="submission" date="2018-06" db="EMBL/GenBank/DDBJ databases">
        <authorList>
            <consortium name="Pathogen Informatics"/>
            <person name="Doyle S."/>
        </authorList>
    </citation>
    <scope>NUCLEOTIDE SEQUENCE [LARGE SCALE GENOMIC DNA]</scope>
    <source>
        <strain evidence="2 3">NCTC4524</strain>
    </source>
</reference>
<evidence type="ECO:0000313" key="3">
    <source>
        <dbReference type="Proteomes" id="UP000254945"/>
    </source>
</evidence>
<dbReference type="Proteomes" id="UP000254945">
    <property type="component" value="Unassembled WGS sequence"/>
</dbReference>
<feature type="transmembrane region" description="Helical" evidence="1">
    <location>
        <begin position="28"/>
        <end position="49"/>
    </location>
</feature>
<dbReference type="EMBL" id="UGQQ01000001">
    <property type="protein sequence ID" value="STZ54565.1"/>
    <property type="molecule type" value="Genomic_DNA"/>
</dbReference>
<keyword evidence="1" id="KW-0472">Membrane</keyword>
<evidence type="ECO:0000313" key="2">
    <source>
        <dbReference type="EMBL" id="STZ54565.1"/>
    </source>
</evidence>
<name>A0A378T3S7_9MYCO</name>
<sequence length="89" mass="9436">MAALGYLSANIFSGIVVLAYLVGKVDHVLHPIAVGSSIWAIAGVLACAFSRILRLPNAPYLLWLLVGGLVGIGVWALQFTFCASYLAFN</sequence>
<dbReference type="RefSeq" id="WP_036387409.1">
    <property type="nucleotide sequence ID" value="NZ_CP081000.1"/>
</dbReference>